<proteinExistence type="inferred from homology"/>
<name>A0A510HJQ3_9ACTN</name>
<evidence type="ECO:0000313" key="8">
    <source>
        <dbReference type="Proteomes" id="UP000318065"/>
    </source>
</evidence>
<gene>
    <name evidence="7" type="ORF">RxyAA322_13590</name>
</gene>
<keyword evidence="8" id="KW-1185">Reference proteome</keyword>
<protein>
    <recommendedName>
        <fullName evidence="2">protein-tyrosine-phosphatase</fullName>
        <ecNumber evidence="2">3.1.3.48</ecNumber>
    </recommendedName>
</protein>
<feature type="active site" description="Proton donor" evidence="5">
    <location>
        <position position="123"/>
    </location>
</feature>
<dbReference type="InterPro" id="IPR023485">
    <property type="entry name" value="Ptyr_pPase"/>
</dbReference>
<accession>A0A510HJQ3</accession>
<organism evidence="7 8">
    <name type="scientific">Rubrobacter xylanophilus</name>
    <dbReference type="NCBI Taxonomy" id="49319"/>
    <lineage>
        <taxon>Bacteria</taxon>
        <taxon>Bacillati</taxon>
        <taxon>Actinomycetota</taxon>
        <taxon>Rubrobacteria</taxon>
        <taxon>Rubrobacterales</taxon>
        <taxon>Rubrobacteraceae</taxon>
        <taxon>Rubrobacter</taxon>
    </lineage>
</organism>
<dbReference type="PRINTS" id="PR00719">
    <property type="entry name" value="LMWPTPASE"/>
</dbReference>
<dbReference type="Proteomes" id="UP000318065">
    <property type="component" value="Chromosome"/>
</dbReference>
<evidence type="ECO:0000256" key="5">
    <source>
        <dbReference type="PIRSR" id="PIRSR617867-1"/>
    </source>
</evidence>
<dbReference type="CDD" id="cd16343">
    <property type="entry name" value="LMWPTP"/>
    <property type="match status" value="1"/>
</dbReference>
<dbReference type="InterPro" id="IPR036196">
    <property type="entry name" value="Ptyr_pPase_sf"/>
</dbReference>
<feature type="active site" description="Nucleophile" evidence="5">
    <location>
        <position position="8"/>
    </location>
</feature>
<dbReference type="PANTHER" id="PTHR11717:SF7">
    <property type="entry name" value="LOW MOLECULAR WEIGHT PHOSPHOTYROSINE PROTEIN PHOSPHATASE"/>
    <property type="match status" value="1"/>
</dbReference>
<evidence type="ECO:0000259" key="6">
    <source>
        <dbReference type="SMART" id="SM00226"/>
    </source>
</evidence>
<reference evidence="7" key="1">
    <citation type="journal article" date="2019" name="Microbiol. Resour. Announc.">
        <title>Complete Genome Sequence of Rubrobacter xylanophilus Strain AA3-22, Isolated from Arima Onsen in Japan.</title>
        <authorList>
            <person name="Tomariguchi N."/>
            <person name="Miyazaki K."/>
        </authorList>
    </citation>
    <scope>NUCLEOTIDE SEQUENCE [LARGE SCALE GENOMIC DNA]</scope>
    <source>
        <strain evidence="7">AA3-22</strain>
    </source>
</reference>
<sequence>MVRVLFVCMGNICRSPIAQGIFEEMVRREGLEGEILVDSAGVGSWHVGEPPDPRAQEAALRHGVDISGQRARRISPEDCESFDYILTMDEENYRVVSSLCPEGRAEVRPFLDFADTPQTEVPDPYYGGPEGFEHVTGLLEEAAGGLLEEIRRRHLKSRAG</sequence>
<dbReference type="SUPFAM" id="SSF52788">
    <property type="entry name" value="Phosphotyrosine protein phosphatases I"/>
    <property type="match status" value="1"/>
</dbReference>
<dbReference type="EMBL" id="AP019791">
    <property type="protein sequence ID" value="BBL79505.1"/>
    <property type="molecule type" value="Genomic_DNA"/>
</dbReference>
<dbReference type="Pfam" id="PF01451">
    <property type="entry name" value="LMWPc"/>
    <property type="match status" value="1"/>
</dbReference>
<dbReference type="PANTHER" id="PTHR11717">
    <property type="entry name" value="LOW MOLECULAR WEIGHT PROTEIN TYROSINE PHOSPHATASE"/>
    <property type="match status" value="1"/>
</dbReference>
<dbReference type="SMART" id="SM00226">
    <property type="entry name" value="LMWPc"/>
    <property type="match status" value="1"/>
</dbReference>
<dbReference type="Gene3D" id="3.40.50.2300">
    <property type="match status" value="1"/>
</dbReference>
<feature type="active site" evidence="5">
    <location>
        <position position="14"/>
    </location>
</feature>
<dbReference type="AlphaFoldDB" id="A0A510HJQ3"/>
<comment type="similarity">
    <text evidence="1">Belongs to the low molecular weight phosphotyrosine protein phosphatase family.</text>
</comment>
<keyword evidence="4" id="KW-0904">Protein phosphatase</keyword>
<keyword evidence="3" id="KW-0378">Hydrolase</keyword>
<evidence type="ECO:0000256" key="3">
    <source>
        <dbReference type="ARBA" id="ARBA00022801"/>
    </source>
</evidence>
<dbReference type="EC" id="3.1.3.48" evidence="2"/>
<evidence type="ECO:0000313" key="7">
    <source>
        <dbReference type="EMBL" id="BBL79505.1"/>
    </source>
</evidence>
<feature type="domain" description="Phosphotyrosine protein phosphatase I" evidence="6">
    <location>
        <begin position="2"/>
        <end position="149"/>
    </location>
</feature>
<dbReference type="GO" id="GO:0004725">
    <property type="term" value="F:protein tyrosine phosphatase activity"/>
    <property type="evidence" value="ECO:0007669"/>
    <property type="project" value="UniProtKB-EC"/>
</dbReference>
<evidence type="ECO:0000256" key="4">
    <source>
        <dbReference type="ARBA" id="ARBA00022912"/>
    </source>
</evidence>
<dbReference type="RefSeq" id="WP_425376531.1">
    <property type="nucleotide sequence ID" value="NZ_AP019791.1"/>
</dbReference>
<dbReference type="InterPro" id="IPR050438">
    <property type="entry name" value="LMW_PTPase"/>
</dbReference>
<dbReference type="InterPro" id="IPR017867">
    <property type="entry name" value="Tyr_phospatase_low_mol_wt"/>
</dbReference>
<evidence type="ECO:0000256" key="2">
    <source>
        <dbReference type="ARBA" id="ARBA00013064"/>
    </source>
</evidence>
<evidence type="ECO:0000256" key="1">
    <source>
        <dbReference type="ARBA" id="ARBA00011063"/>
    </source>
</evidence>